<evidence type="ECO:0008006" key="5">
    <source>
        <dbReference type="Google" id="ProtNLM"/>
    </source>
</evidence>
<keyword evidence="2" id="KW-1133">Transmembrane helix</keyword>
<dbReference type="Proteomes" id="UP000024836">
    <property type="component" value="Unassembled WGS sequence"/>
</dbReference>
<evidence type="ECO:0000256" key="1">
    <source>
        <dbReference type="SAM" id="Coils"/>
    </source>
</evidence>
<proteinExistence type="predicted"/>
<evidence type="ECO:0000256" key="2">
    <source>
        <dbReference type="SAM" id="Phobius"/>
    </source>
</evidence>
<gene>
    <name evidence="3" type="ORF">ATO10_00580</name>
</gene>
<dbReference type="PATRIC" id="fig|1461693.3.peg.122"/>
<keyword evidence="2" id="KW-0812">Transmembrane</keyword>
<comment type="caution">
    <text evidence="3">The sequence shown here is derived from an EMBL/GenBank/DDBJ whole genome shotgun (WGS) entry which is preliminary data.</text>
</comment>
<dbReference type="STRING" id="1461693.ATO10_00580"/>
<evidence type="ECO:0000313" key="4">
    <source>
        <dbReference type="Proteomes" id="UP000024836"/>
    </source>
</evidence>
<feature type="coiled-coil region" evidence="1">
    <location>
        <begin position="169"/>
        <end position="196"/>
    </location>
</feature>
<dbReference type="AlphaFoldDB" id="A0A058ZQX3"/>
<keyword evidence="4" id="KW-1185">Reference proteome</keyword>
<accession>A0A058ZQX3</accession>
<keyword evidence="2" id="KW-0472">Membrane</keyword>
<evidence type="ECO:0000313" key="3">
    <source>
        <dbReference type="EMBL" id="KCV83211.1"/>
    </source>
</evidence>
<sequence length="267" mass="29407">MFRSLFNTQGGVARTLRLFAIAYIALLCAAAVLSLVLSATGIWPWLTLEIAGWGYTFPAGHVVQIASAGLGVALLLYLPSAIRVSQLEHAHRKFSMRMEDVAHAYQISHRADREGVFNLSSEFDAVRERMTYLRQHPDLSRLEPDVLEAAAQMSHVSRDLATVYSDENVDRAKAVLKQRQTEVSELQERINHAKSLTDELRRWTTQVSVEESVADQQIEQLCKDLADLLPELNDTPASGIARATTKTEGSKVVSIPAVLAGLGNAAE</sequence>
<dbReference type="EMBL" id="AQQY01000001">
    <property type="protein sequence ID" value="KCV83211.1"/>
    <property type="molecule type" value="Genomic_DNA"/>
</dbReference>
<name>A0A058ZQX3_9RHOB</name>
<feature type="transmembrane region" description="Helical" evidence="2">
    <location>
        <begin position="58"/>
        <end position="78"/>
    </location>
</feature>
<dbReference type="RefSeq" id="WP_155886664.1">
    <property type="nucleotide sequence ID" value="NZ_AQQY01000001.1"/>
</dbReference>
<organism evidence="3 4">
    <name type="scientific">Actibacterium atlanticum</name>
    <dbReference type="NCBI Taxonomy" id="1461693"/>
    <lineage>
        <taxon>Bacteria</taxon>
        <taxon>Pseudomonadati</taxon>
        <taxon>Pseudomonadota</taxon>
        <taxon>Alphaproteobacteria</taxon>
        <taxon>Rhodobacterales</taxon>
        <taxon>Roseobacteraceae</taxon>
        <taxon>Actibacterium</taxon>
    </lineage>
</organism>
<protein>
    <recommendedName>
        <fullName evidence="5">DNA repair protein</fullName>
    </recommendedName>
</protein>
<dbReference type="eggNOG" id="ENOG502ZAIY">
    <property type="taxonomic scope" value="Bacteria"/>
</dbReference>
<dbReference type="OrthoDB" id="7863443at2"/>
<feature type="transmembrane region" description="Helical" evidence="2">
    <location>
        <begin position="21"/>
        <end position="46"/>
    </location>
</feature>
<reference evidence="3 4" key="1">
    <citation type="submission" date="2013-04" db="EMBL/GenBank/DDBJ databases">
        <title>Shimia sp. 22II-S11-Z10 Genome Sequencing.</title>
        <authorList>
            <person name="Lai Q."/>
            <person name="Li G."/>
            <person name="Shao Z."/>
        </authorList>
    </citation>
    <scope>NUCLEOTIDE SEQUENCE [LARGE SCALE GENOMIC DNA]</scope>
    <source>
        <strain evidence="4">22II-S11-Z10</strain>
    </source>
</reference>
<keyword evidence="1" id="KW-0175">Coiled coil</keyword>